<dbReference type="Proteomes" id="UP000182584">
    <property type="component" value="Unassembled WGS sequence"/>
</dbReference>
<reference evidence="1 2" key="1">
    <citation type="submission" date="2016-10" db="EMBL/GenBank/DDBJ databases">
        <authorList>
            <person name="de Groot N.N."/>
        </authorList>
    </citation>
    <scope>NUCLEOTIDE SEQUENCE [LARGE SCALE GENOMIC DNA]</scope>
    <source>
        <strain evidence="1 2">AR40</strain>
    </source>
</reference>
<name>A0A1H9UP92_BUTFI</name>
<dbReference type="eggNOG" id="ENOG5030U3A">
    <property type="taxonomic scope" value="Bacteria"/>
</dbReference>
<accession>A0A1H9UP92</accession>
<sequence length="149" mass="16985">MNKELYDAVFGYGDSKIDPFATTEADFDAIIKDMRLGGYEITALNVVEFILLNECDTLNSIKSAIIDECKDLQNREDYCRQNYGISFKELFALEPKTDIEWDIKSGSVIIFLSGEIQFKEDAYMKVFGTALQDFCKKTGFTYVKLGETM</sequence>
<evidence type="ECO:0000313" key="1">
    <source>
        <dbReference type="EMBL" id="SES11256.1"/>
    </source>
</evidence>
<dbReference type="RefSeq" id="WP_027206275.1">
    <property type="nucleotide sequence ID" value="NZ_FOGJ01000019.1"/>
</dbReference>
<evidence type="ECO:0000313" key="2">
    <source>
        <dbReference type="Proteomes" id="UP000182584"/>
    </source>
</evidence>
<dbReference type="OrthoDB" id="2002262at2"/>
<dbReference type="AlphaFoldDB" id="A0A1H9UP92"/>
<protein>
    <submittedName>
        <fullName evidence="1">Uncharacterized protein</fullName>
    </submittedName>
</protein>
<proteinExistence type="predicted"/>
<gene>
    <name evidence="1" type="ORF">SAMN04487884_11937</name>
</gene>
<dbReference type="EMBL" id="FOGJ01000019">
    <property type="protein sequence ID" value="SES11256.1"/>
    <property type="molecule type" value="Genomic_DNA"/>
</dbReference>
<organism evidence="1 2">
    <name type="scientific">Butyrivibrio fibrisolvens</name>
    <dbReference type="NCBI Taxonomy" id="831"/>
    <lineage>
        <taxon>Bacteria</taxon>
        <taxon>Bacillati</taxon>
        <taxon>Bacillota</taxon>
        <taxon>Clostridia</taxon>
        <taxon>Lachnospirales</taxon>
        <taxon>Lachnospiraceae</taxon>
        <taxon>Butyrivibrio</taxon>
    </lineage>
</organism>